<accession>A0A1X2H2K5</accession>
<dbReference type="STRING" id="13706.A0A1X2H2K5"/>
<sequence>MAAHRRKTKDNYARQRDTLLEWLKNNYEPAPKESTVLRSDVNEHYRNEFPFQPGDEPIHSAVLGKLLKNVCPDVVGRRLGTRGDSRYYYSGIRRRGQGVPLQFVFENSNYQPNTDTDNNNNNNNDTSIDANINIDISPASDQAVIVQPSRSLQPQPELQLPLEPPLETNPMDVKRLPVFVTPAPLPTLAASFAASYENHCLRILTNVTSPETIQTMDRDFYELLDMEFRELINENDEIWEAVWRWDACLYDTIISTYIPSLDAPVSREMEQRLLTLVDKMESYIPQHMFGYPAQLLHLKLDVAMLFGAKLERLLRLNRLAQNAKGHMQFVSKSWDQLPVTHIMDEIASLTRISPAILTLRFDAVEHLIQTKASLSDWTMWVDKTLDTCLEDTPKDGEHLRQAMMRWTLCTSLVQRHATAEGIPSQVPVAALCQFLDEYFMYTAQEKGLRWVCERRKAAGKQGSFMSEDTDTRFSSTAGTPSLASTN</sequence>
<dbReference type="EMBL" id="MCGN01000010">
    <property type="protein sequence ID" value="ORY92021.1"/>
    <property type="molecule type" value="Genomic_DNA"/>
</dbReference>
<organism evidence="4 5">
    <name type="scientific">Syncephalastrum racemosum</name>
    <name type="common">Filamentous fungus</name>
    <dbReference type="NCBI Taxonomy" id="13706"/>
    <lineage>
        <taxon>Eukaryota</taxon>
        <taxon>Fungi</taxon>
        <taxon>Fungi incertae sedis</taxon>
        <taxon>Mucoromycota</taxon>
        <taxon>Mucoromycotina</taxon>
        <taxon>Mucoromycetes</taxon>
        <taxon>Mucorales</taxon>
        <taxon>Syncephalastraceae</taxon>
        <taxon>Syncephalastrum</taxon>
    </lineage>
</organism>
<dbReference type="InterPro" id="IPR036388">
    <property type="entry name" value="WH-like_DNA-bd_sf"/>
</dbReference>
<evidence type="ECO:0000259" key="3">
    <source>
        <dbReference type="PROSITE" id="PS51526"/>
    </source>
</evidence>
<dbReference type="OrthoDB" id="10056949at2759"/>
<comment type="caution">
    <text evidence="4">The sequence shown here is derived from an EMBL/GenBank/DDBJ whole genome shotgun (WGS) entry which is preliminary data.</text>
</comment>
<feature type="region of interest" description="Disordered" evidence="2">
    <location>
        <begin position="109"/>
        <end position="130"/>
    </location>
</feature>
<dbReference type="InterPro" id="IPR036390">
    <property type="entry name" value="WH_DNA-bd_sf"/>
</dbReference>
<dbReference type="SUPFAM" id="SSF46785">
    <property type="entry name" value="Winged helix' DNA-binding domain"/>
    <property type="match status" value="1"/>
</dbReference>
<dbReference type="GO" id="GO:0000978">
    <property type="term" value="F:RNA polymerase II cis-regulatory region sequence-specific DNA binding"/>
    <property type="evidence" value="ECO:0007669"/>
    <property type="project" value="TreeGrafter"/>
</dbReference>
<dbReference type="PROSITE" id="PS51526">
    <property type="entry name" value="RFX_DBD"/>
    <property type="match status" value="1"/>
</dbReference>
<dbReference type="PANTHER" id="PTHR12619:SF5">
    <property type="entry name" value="TRANSCRIPTION FACTOR RFX4"/>
    <property type="match status" value="1"/>
</dbReference>
<gene>
    <name evidence="4" type="ORF">BCR43DRAFT_527322</name>
</gene>
<protein>
    <submittedName>
        <fullName evidence="4">RFX DNA-binding domain-domain-containing protein</fullName>
    </submittedName>
</protein>
<dbReference type="Gene3D" id="1.10.10.10">
    <property type="entry name" value="Winged helix-like DNA-binding domain superfamily/Winged helix DNA-binding domain"/>
    <property type="match status" value="1"/>
</dbReference>
<feature type="compositionally biased region" description="Polar residues" evidence="2">
    <location>
        <begin position="472"/>
        <end position="486"/>
    </location>
</feature>
<dbReference type="GO" id="GO:0000981">
    <property type="term" value="F:DNA-binding transcription factor activity, RNA polymerase II-specific"/>
    <property type="evidence" value="ECO:0007669"/>
    <property type="project" value="TreeGrafter"/>
</dbReference>
<evidence type="ECO:0000256" key="1">
    <source>
        <dbReference type="ARBA" id="ARBA00023125"/>
    </source>
</evidence>
<name>A0A1X2H2K5_SYNRA</name>
<dbReference type="InParanoid" id="A0A1X2H2K5"/>
<keyword evidence="5" id="KW-1185">Reference proteome</keyword>
<evidence type="ECO:0000313" key="4">
    <source>
        <dbReference type="EMBL" id="ORY92021.1"/>
    </source>
</evidence>
<dbReference type="Pfam" id="PF02257">
    <property type="entry name" value="RFX_DNA_binding"/>
    <property type="match status" value="1"/>
</dbReference>
<dbReference type="Proteomes" id="UP000242180">
    <property type="component" value="Unassembled WGS sequence"/>
</dbReference>
<dbReference type="OMA" id="MVEECWI"/>
<dbReference type="InterPro" id="IPR039779">
    <property type="entry name" value="RFX-like"/>
</dbReference>
<evidence type="ECO:0000313" key="5">
    <source>
        <dbReference type="Proteomes" id="UP000242180"/>
    </source>
</evidence>
<dbReference type="InterPro" id="IPR057321">
    <property type="entry name" value="RFX1-4/6/8-like_BCD"/>
</dbReference>
<proteinExistence type="predicted"/>
<feature type="compositionally biased region" description="Low complexity" evidence="2">
    <location>
        <begin position="113"/>
        <end position="130"/>
    </location>
</feature>
<dbReference type="PANTHER" id="PTHR12619">
    <property type="entry name" value="RFX TRANSCRIPTION FACTOR FAMILY"/>
    <property type="match status" value="1"/>
</dbReference>
<dbReference type="Pfam" id="PF25340">
    <property type="entry name" value="BCD_RFX"/>
    <property type="match status" value="1"/>
</dbReference>
<dbReference type="InterPro" id="IPR003150">
    <property type="entry name" value="DNA-bd_RFX"/>
</dbReference>
<keyword evidence="1 4" id="KW-0238">DNA-binding</keyword>
<feature type="region of interest" description="Disordered" evidence="2">
    <location>
        <begin position="463"/>
        <end position="486"/>
    </location>
</feature>
<dbReference type="AlphaFoldDB" id="A0A1X2H2K5"/>
<reference evidence="4 5" key="1">
    <citation type="submission" date="2016-07" db="EMBL/GenBank/DDBJ databases">
        <title>Pervasive Adenine N6-methylation of Active Genes in Fungi.</title>
        <authorList>
            <consortium name="DOE Joint Genome Institute"/>
            <person name="Mondo S.J."/>
            <person name="Dannebaum R.O."/>
            <person name="Kuo R.C."/>
            <person name="Labutti K."/>
            <person name="Haridas S."/>
            <person name="Kuo A."/>
            <person name="Salamov A."/>
            <person name="Ahrendt S.R."/>
            <person name="Lipzen A."/>
            <person name="Sullivan W."/>
            <person name="Andreopoulos W.B."/>
            <person name="Clum A."/>
            <person name="Lindquist E."/>
            <person name="Daum C."/>
            <person name="Ramamoorthy G.K."/>
            <person name="Gryganskyi A."/>
            <person name="Culley D."/>
            <person name="Magnuson J.K."/>
            <person name="James T.Y."/>
            <person name="O'Malley M.A."/>
            <person name="Stajich J.E."/>
            <person name="Spatafora J.W."/>
            <person name="Visel A."/>
            <person name="Grigoriev I.V."/>
        </authorList>
    </citation>
    <scope>NUCLEOTIDE SEQUENCE [LARGE SCALE GENOMIC DNA]</scope>
    <source>
        <strain evidence="4 5">NRRL 2496</strain>
    </source>
</reference>
<feature type="domain" description="RFX-type winged-helix" evidence="3">
    <location>
        <begin position="19"/>
        <end position="96"/>
    </location>
</feature>
<evidence type="ECO:0000256" key="2">
    <source>
        <dbReference type="SAM" id="MobiDB-lite"/>
    </source>
</evidence>